<dbReference type="EMBL" id="UYYB01009392">
    <property type="protein sequence ID" value="VDM68608.1"/>
    <property type="molecule type" value="Genomic_DNA"/>
</dbReference>
<dbReference type="AlphaFoldDB" id="A0A3P7KL05"/>
<reference evidence="1 2" key="1">
    <citation type="submission" date="2018-11" db="EMBL/GenBank/DDBJ databases">
        <authorList>
            <consortium name="Pathogen Informatics"/>
        </authorList>
    </citation>
    <scope>NUCLEOTIDE SEQUENCE [LARGE SCALE GENOMIC DNA]</scope>
</reference>
<accession>A0A3P7KL05</accession>
<evidence type="ECO:0000313" key="1">
    <source>
        <dbReference type="EMBL" id="VDM68608.1"/>
    </source>
</evidence>
<dbReference type="Proteomes" id="UP000270094">
    <property type="component" value="Unassembled WGS sequence"/>
</dbReference>
<sequence length="87" mass="9815">MESITKKIYTDLFRSSTPVSNTVILPGEIHLGFYLLEYATHHTMTAATTTGPDHVSADLLRAGEHRLHEILAEHLTSYLQEIRIPDQ</sequence>
<name>A0A3P7KL05_STRVU</name>
<protein>
    <submittedName>
        <fullName evidence="1">Uncharacterized protein</fullName>
    </submittedName>
</protein>
<organism evidence="1 2">
    <name type="scientific">Strongylus vulgaris</name>
    <name type="common">Blood worm</name>
    <dbReference type="NCBI Taxonomy" id="40348"/>
    <lineage>
        <taxon>Eukaryota</taxon>
        <taxon>Metazoa</taxon>
        <taxon>Ecdysozoa</taxon>
        <taxon>Nematoda</taxon>
        <taxon>Chromadorea</taxon>
        <taxon>Rhabditida</taxon>
        <taxon>Rhabditina</taxon>
        <taxon>Rhabditomorpha</taxon>
        <taxon>Strongyloidea</taxon>
        <taxon>Strongylidae</taxon>
        <taxon>Strongylus</taxon>
    </lineage>
</organism>
<gene>
    <name evidence="1" type="ORF">SVUK_LOCUS3606</name>
</gene>
<evidence type="ECO:0000313" key="2">
    <source>
        <dbReference type="Proteomes" id="UP000270094"/>
    </source>
</evidence>
<proteinExistence type="predicted"/>
<keyword evidence="2" id="KW-1185">Reference proteome</keyword>
<dbReference type="OrthoDB" id="410104at2759"/>